<dbReference type="EnsemblPlants" id="MELO3C003820.2.1">
    <property type="protein sequence ID" value="MELO3C003820.2.1"/>
    <property type="gene ID" value="MELO3C003820.2"/>
</dbReference>
<dbReference type="CDD" id="cd09612">
    <property type="entry name" value="Jacalin"/>
    <property type="match status" value="3"/>
</dbReference>
<dbReference type="InterPro" id="IPR036404">
    <property type="entry name" value="Jacalin-like_lectin_dom_sf"/>
</dbReference>
<evidence type="ECO:0000259" key="3">
    <source>
        <dbReference type="PROSITE" id="PS51752"/>
    </source>
</evidence>
<dbReference type="SUPFAM" id="SSF51101">
    <property type="entry name" value="Mannose-binding lectins"/>
    <property type="match status" value="3"/>
</dbReference>
<protein>
    <recommendedName>
        <fullName evidence="3">Jacalin-type lectin domain-containing protein</fullName>
    </recommendedName>
</protein>
<evidence type="ECO:0000256" key="1">
    <source>
        <dbReference type="ARBA" id="ARBA00006568"/>
    </source>
</evidence>
<comment type="similarity">
    <text evidence="1">Belongs to the jacalin lectin family.</text>
</comment>
<dbReference type="PANTHER" id="PTHR47293">
    <property type="entry name" value="JACALIN-RELATED LECTIN 3"/>
    <property type="match status" value="1"/>
</dbReference>
<proteinExistence type="inferred from homology"/>
<dbReference type="GO" id="GO:0005536">
    <property type="term" value="F:D-glucose binding"/>
    <property type="evidence" value="ECO:0007669"/>
    <property type="project" value="UniProtKB-ARBA"/>
</dbReference>
<dbReference type="PANTHER" id="PTHR47293:SF68">
    <property type="entry name" value="JACALIN-RELATED LECTIN 3"/>
    <property type="match status" value="1"/>
</dbReference>
<dbReference type="AlphaFoldDB" id="A0A9I9CHW1"/>
<dbReference type="InterPro" id="IPR001229">
    <property type="entry name" value="Jacalin-like_lectin_dom"/>
</dbReference>
<organism evidence="4">
    <name type="scientific">Cucumis melo</name>
    <name type="common">Muskmelon</name>
    <dbReference type="NCBI Taxonomy" id="3656"/>
    <lineage>
        <taxon>Eukaryota</taxon>
        <taxon>Viridiplantae</taxon>
        <taxon>Streptophyta</taxon>
        <taxon>Embryophyta</taxon>
        <taxon>Tracheophyta</taxon>
        <taxon>Spermatophyta</taxon>
        <taxon>Magnoliopsida</taxon>
        <taxon>eudicotyledons</taxon>
        <taxon>Gunneridae</taxon>
        <taxon>Pentapetalae</taxon>
        <taxon>rosids</taxon>
        <taxon>fabids</taxon>
        <taxon>Cucurbitales</taxon>
        <taxon>Cucurbitaceae</taxon>
        <taxon>Benincaseae</taxon>
        <taxon>Cucumis</taxon>
    </lineage>
</organism>
<dbReference type="FunFam" id="2.100.10.30:FF:000001">
    <property type="entry name" value="Jacalin-related lectin 33"/>
    <property type="match status" value="3"/>
</dbReference>
<dbReference type="PROSITE" id="PS51752">
    <property type="entry name" value="JACALIN_LECTIN"/>
    <property type="match status" value="3"/>
</dbReference>
<dbReference type="Pfam" id="PF01419">
    <property type="entry name" value="Jacalin"/>
    <property type="match status" value="3"/>
</dbReference>
<accession>A0A9I9CHW1</accession>
<feature type="domain" description="Jacalin-type lectin" evidence="3">
    <location>
        <begin position="168"/>
        <end position="312"/>
    </location>
</feature>
<evidence type="ECO:0000256" key="2">
    <source>
        <dbReference type="ARBA" id="ARBA00022734"/>
    </source>
</evidence>
<keyword evidence="2" id="KW-0430">Lectin</keyword>
<dbReference type="Gene3D" id="2.100.10.30">
    <property type="entry name" value="Jacalin-like lectin domain"/>
    <property type="match status" value="3"/>
</dbReference>
<name>A0A9I9CHW1_CUCME</name>
<dbReference type="Gramene" id="MELO3C003820.2.1">
    <property type="protein sequence ID" value="MELO3C003820.2.1"/>
    <property type="gene ID" value="MELO3C003820.2"/>
</dbReference>
<dbReference type="SMART" id="SM00915">
    <property type="entry name" value="Jacalin"/>
    <property type="match status" value="3"/>
</dbReference>
<feature type="domain" description="Jacalin-type lectin" evidence="3">
    <location>
        <begin position="16"/>
        <end position="160"/>
    </location>
</feature>
<dbReference type="InterPro" id="IPR033734">
    <property type="entry name" value="Jacalin-like_lectin_dom_plant"/>
</dbReference>
<feature type="domain" description="Jacalin-type lectin" evidence="3">
    <location>
        <begin position="334"/>
        <end position="477"/>
    </location>
</feature>
<sequence length="480" mass="54004">MDQSTKEGEEGYPQTTVKIEMFGAKDGGQPWDDGAHSTITQLLIYHNHWICSLQIEYDYNGQLISPSKHGGNEGSSSKVVLDYPNEYLISIYGYYGYIGKWGLAHNVIRSLTFQTNRKTYGPFGKEEGVKFSFPIMGAKIVGFHGRSGWYLDAIGLYIQPIPKIELKNFRLGPFGGKGGHPWEYVFRSIRRFVVDHEQWIHSIQFEYEDKNGKLLWSKKHGDTNGSSKSEVVLEFPDEYFVSVHGYYSHIRVLEDSATVIRSLTFKTNRRTYGPFGIEDGTRFSCPILGTDIVGVYGRSGLFLDAIGLYLGTTLNMKAEPEPVAPPAPQIQMEQSKLRQYGGEGGDGWEDMFQTIRRFVVRHGVWIDSIQIQYEDANGNLVWSNQHGGDGGSRSEVVLEFPDEYLVSIRGYYSDIRRWGLATTVIRSLTLETNKKSYGPFGVEDGSKFSFPTVGLKVVGIHGRSGLFLYAIGLHVASIQE</sequence>
<dbReference type="GO" id="GO:0005537">
    <property type="term" value="F:D-mannose binding"/>
    <property type="evidence" value="ECO:0007669"/>
    <property type="project" value="UniProtKB-ARBA"/>
</dbReference>
<reference evidence="4" key="1">
    <citation type="submission" date="2023-03" db="UniProtKB">
        <authorList>
            <consortium name="EnsemblPlants"/>
        </authorList>
    </citation>
    <scope>IDENTIFICATION</scope>
</reference>
<evidence type="ECO:0000313" key="4">
    <source>
        <dbReference type="EnsemblPlants" id="MELO3C003820.2.1"/>
    </source>
</evidence>